<protein>
    <submittedName>
        <fullName evidence="1">Uncharacterized protein</fullName>
    </submittedName>
</protein>
<evidence type="ECO:0000313" key="1">
    <source>
        <dbReference type="EMBL" id="CAB5222337.1"/>
    </source>
</evidence>
<proteinExistence type="predicted"/>
<gene>
    <name evidence="1" type="ORF">UFOVP361_137</name>
</gene>
<sequence>MASDDQLHVDIGNAISDHYARGTQFSSKDFEGMSDKEHSIVLHHSGRLQRGEPESAMLRIQNKLGGGVYSHAVEHTGDLYWRTHAQRHVGMSDHAEVGNKVDKVLRGLTSPYGFEREMKENLKGNSAYKKDPSINWESAVLLGKDYASAHDRLPAYNQPASMMAQATRHLGNMRFGATAETLSQLKGLHDNESHWDALHSRQGTIDFLKSQGR</sequence>
<reference evidence="1" key="1">
    <citation type="submission" date="2020-05" db="EMBL/GenBank/DDBJ databases">
        <authorList>
            <person name="Chiriac C."/>
            <person name="Salcher M."/>
            <person name="Ghai R."/>
            <person name="Kavagutti S V."/>
        </authorList>
    </citation>
    <scope>NUCLEOTIDE SEQUENCE</scope>
</reference>
<organism evidence="1">
    <name type="scientific">uncultured Caudovirales phage</name>
    <dbReference type="NCBI Taxonomy" id="2100421"/>
    <lineage>
        <taxon>Viruses</taxon>
        <taxon>Duplodnaviria</taxon>
        <taxon>Heunggongvirae</taxon>
        <taxon>Uroviricota</taxon>
        <taxon>Caudoviricetes</taxon>
        <taxon>Peduoviridae</taxon>
        <taxon>Maltschvirus</taxon>
        <taxon>Maltschvirus maltsch</taxon>
    </lineage>
</organism>
<name>A0A6J7WX23_9CAUD</name>
<dbReference type="EMBL" id="LR798301">
    <property type="protein sequence ID" value="CAB5222337.1"/>
    <property type="molecule type" value="Genomic_DNA"/>
</dbReference>
<accession>A0A6J7WX23</accession>